<dbReference type="PROSITE" id="PS50931">
    <property type="entry name" value="HTH_LYSR"/>
    <property type="match status" value="1"/>
</dbReference>
<dbReference type="InterPro" id="IPR036388">
    <property type="entry name" value="WH-like_DNA-bd_sf"/>
</dbReference>
<dbReference type="Pfam" id="PF00126">
    <property type="entry name" value="HTH_1"/>
    <property type="match status" value="1"/>
</dbReference>
<dbReference type="PANTHER" id="PTHR30346:SF0">
    <property type="entry name" value="HCA OPERON TRANSCRIPTIONAL ACTIVATOR HCAR"/>
    <property type="match status" value="1"/>
</dbReference>
<evidence type="ECO:0000313" key="7">
    <source>
        <dbReference type="Proteomes" id="UP001302949"/>
    </source>
</evidence>
<evidence type="ECO:0000256" key="2">
    <source>
        <dbReference type="ARBA" id="ARBA00023015"/>
    </source>
</evidence>
<dbReference type="InterPro" id="IPR005119">
    <property type="entry name" value="LysR_subst-bd"/>
</dbReference>
<dbReference type="InterPro" id="IPR036390">
    <property type="entry name" value="WH_DNA-bd_sf"/>
</dbReference>
<reference evidence="6 7" key="1">
    <citation type="submission" date="2023-12" db="EMBL/GenBank/DDBJ databases">
        <title>Novel species of the genus Arcicella isolated from rivers.</title>
        <authorList>
            <person name="Lu H."/>
        </authorList>
    </citation>
    <scope>NUCLEOTIDE SEQUENCE [LARGE SCALE GENOMIC DNA]</scope>
    <source>
        <strain evidence="6 7">KCTC 23307</strain>
    </source>
</reference>
<proteinExistence type="inferred from homology"/>
<dbReference type="Proteomes" id="UP001302949">
    <property type="component" value="Unassembled WGS sequence"/>
</dbReference>
<evidence type="ECO:0000259" key="5">
    <source>
        <dbReference type="PROSITE" id="PS50931"/>
    </source>
</evidence>
<protein>
    <submittedName>
        <fullName evidence="6">LysR substrate-binding domain-containing protein</fullName>
    </submittedName>
</protein>
<dbReference type="Gene3D" id="3.40.190.10">
    <property type="entry name" value="Periplasmic binding protein-like II"/>
    <property type="match status" value="2"/>
</dbReference>
<dbReference type="PANTHER" id="PTHR30346">
    <property type="entry name" value="TRANSCRIPTIONAL DUAL REGULATOR HCAR-RELATED"/>
    <property type="match status" value="1"/>
</dbReference>
<evidence type="ECO:0000256" key="3">
    <source>
        <dbReference type="ARBA" id="ARBA00023125"/>
    </source>
</evidence>
<evidence type="ECO:0000313" key="6">
    <source>
        <dbReference type="EMBL" id="MEA5141363.1"/>
    </source>
</evidence>
<comment type="similarity">
    <text evidence="1">Belongs to the LysR transcriptional regulatory family.</text>
</comment>
<dbReference type="RefSeq" id="WP_323298518.1">
    <property type="nucleotide sequence ID" value="NZ_JAYFUM010000026.1"/>
</dbReference>
<keyword evidence="2" id="KW-0805">Transcription regulation</keyword>
<dbReference type="EMBL" id="JAYFUM010000026">
    <property type="protein sequence ID" value="MEA5141363.1"/>
    <property type="molecule type" value="Genomic_DNA"/>
</dbReference>
<gene>
    <name evidence="6" type="ORF">VB248_19570</name>
</gene>
<keyword evidence="4" id="KW-0804">Transcription</keyword>
<dbReference type="SUPFAM" id="SSF53850">
    <property type="entry name" value="Periplasmic binding protein-like II"/>
    <property type="match status" value="1"/>
</dbReference>
<dbReference type="CDD" id="cd08414">
    <property type="entry name" value="PBP2_LTTR_aromatics_like"/>
    <property type="match status" value="1"/>
</dbReference>
<dbReference type="InterPro" id="IPR000847">
    <property type="entry name" value="LysR_HTH_N"/>
</dbReference>
<dbReference type="Gene3D" id="1.10.10.10">
    <property type="entry name" value="Winged helix-like DNA-binding domain superfamily/Winged helix DNA-binding domain"/>
    <property type="match status" value="1"/>
</dbReference>
<evidence type="ECO:0000256" key="1">
    <source>
        <dbReference type="ARBA" id="ARBA00009437"/>
    </source>
</evidence>
<keyword evidence="7" id="KW-1185">Reference proteome</keyword>
<organism evidence="6 7">
    <name type="scientific">Arcicella rigui</name>
    <dbReference type="NCBI Taxonomy" id="797020"/>
    <lineage>
        <taxon>Bacteria</taxon>
        <taxon>Pseudomonadati</taxon>
        <taxon>Bacteroidota</taxon>
        <taxon>Cytophagia</taxon>
        <taxon>Cytophagales</taxon>
        <taxon>Flectobacillaceae</taxon>
        <taxon>Arcicella</taxon>
    </lineage>
</organism>
<keyword evidence="3" id="KW-0238">DNA-binding</keyword>
<sequence>MELRQLKYFVAVAEELHFGRAAEKLHVSQPALSQQIQLLEDEIGVELFIKVQRTQFRRVALTEAGNAFLNEAKHILEISNKAIETARRVGKQQKEITLGIYRMMIRTRVVEIMKVFASNFPEIEVKLVELPTFLAVQDALNNESIDLGITLLPLKHNNLIETPFKTGYLKVMLSENHPLAQAENLRLAQLKNEKWIEINKSLHTVFEDIEQMCRKAGFSRESFIVQEVSSIELLGGLVSLGVGIAFVPSFYDASRVQGVVCKALVNADGSPFLEVAIAQAMCYKASKATPTVQALSALVKDLG</sequence>
<name>A0ABU5QES4_9BACT</name>
<feature type="domain" description="HTH lysR-type" evidence="5">
    <location>
        <begin position="1"/>
        <end position="62"/>
    </location>
</feature>
<dbReference type="SUPFAM" id="SSF46785">
    <property type="entry name" value="Winged helix' DNA-binding domain"/>
    <property type="match status" value="1"/>
</dbReference>
<accession>A0ABU5QES4</accession>
<dbReference type="Pfam" id="PF03466">
    <property type="entry name" value="LysR_substrate"/>
    <property type="match status" value="1"/>
</dbReference>
<evidence type="ECO:0000256" key="4">
    <source>
        <dbReference type="ARBA" id="ARBA00023163"/>
    </source>
</evidence>
<comment type="caution">
    <text evidence="6">The sequence shown here is derived from an EMBL/GenBank/DDBJ whole genome shotgun (WGS) entry which is preliminary data.</text>
</comment>
<dbReference type="PRINTS" id="PR00039">
    <property type="entry name" value="HTHLYSR"/>
</dbReference>